<comment type="caution">
    <text evidence="2">The sequence shown here is derived from an EMBL/GenBank/DDBJ whole genome shotgun (WGS) entry which is preliminary data.</text>
</comment>
<protein>
    <submittedName>
        <fullName evidence="2">GNAT family N-acetyltransferase</fullName>
    </submittedName>
</protein>
<gene>
    <name evidence="2" type="ORF">GEV47_09000</name>
</gene>
<dbReference type="AlphaFoldDB" id="A0A843YLR7"/>
<evidence type="ECO:0000259" key="1">
    <source>
        <dbReference type="PROSITE" id="PS51186"/>
    </source>
</evidence>
<dbReference type="Pfam" id="PF00583">
    <property type="entry name" value="Acetyltransf_1"/>
    <property type="match status" value="1"/>
</dbReference>
<proteinExistence type="predicted"/>
<dbReference type="CDD" id="cd04301">
    <property type="entry name" value="NAT_SF"/>
    <property type="match status" value="1"/>
</dbReference>
<organism evidence="2 3">
    <name type="scientific">Glaciimonas soli</name>
    <dbReference type="NCBI Taxonomy" id="2590999"/>
    <lineage>
        <taxon>Bacteria</taxon>
        <taxon>Pseudomonadati</taxon>
        <taxon>Pseudomonadota</taxon>
        <taxon>Betaproteobacteria</taxon>
        <taxon>Burkholderiales</taxon>
        <taxon>Oxalobacteraceae</taxon>
        <taxon>Glaciimonas</taxon>
    </lineage>
</organism>
<dbReference type="SUPFAM" id="SSF55729">
    <property type="entry name" value="Acyl-CoA N-acyltransferases (Nat)"/>
    <property type="match status" value="1"/>
</dbReference>
<dbReference type="InterPro" id="IPR000182">
    <property type="entry name" value="GNAT_dom"/>
</dbReference>
<sequence length="162" mass="18382">MLTLEELLTLDLLTLRAHTERAGDTLDPELHASRIRESLLISQVCAVRRDGELVAYAMLSPESPTGTCWFVLAFNTHPLHRNPAVMFELFQAFFELVKRLGIEELRSNVYKTNILSMAFHKRLGFRITKESVKGVEFFISVAEIADNPAIERTLKKLRGQPG</sequence>
<dbReference type="Proteomes" id="UP000451565">
    <property type="component" value="Unassembled WGS sequence"/>
</dbReference>
<dbReference type="Gene3D" id="3.40.630.30">
    <property type="match status" value="1"/>
</dbReference>
<dbReference type="PROSITE" id="PS51186">
    <property type="entry name" value="GNAT"/>
    <property type="match status" value="1"/>
</dbReference>
<reference evidence="2 3" key="1">
    <citation type="submission" date="2019-10" db="EMBL/GenBank/DDBJ databases">
        <title>Glaciimonas soli sp. nov., a psychrophilic bacterium isolated from the forest soil of a high elevation mountain in Taiwan.</title>
        <authorList>
            <person name="Wang L.-T."/>
            <person name="Shieh W.Y."/>
        </authorList>
    </citation>
    <scope>NUCLEOTIDE SEQUENCE [LARGE SCALE GENOMIC DNA]</scope>
    <source>
        <strain evidence="2 3">GS1</strain>
    </source>
</reference>
<evidence type="ECO:0000313" key="3">
    <source>
        <dbReference type="Proteomes" id="UP000451565"/>
    </source>
</evidence>
<dbReference type="InterPro" id="IPR016181">
    <property type="entry name" value="Acyl_CoA_acyltransferase"/>
</dbReference>
<dbReference type="EMBL" id="WINI01000004">
    <property type="protein sequence ID" value="MQR00819.1"/>
    <property type="molecule type" value="Genomic_DNA"/>
</dbReference>
<name>A0A843YLR7_9BURK</name>
<dbReference type="GO" id="GO:0016747">
    <property type="term" value="F:acyltransferase activity, transferring groups other than amino-acyl groups"/>
    <property type="evidence" value="ECO:0007669"/>
    <property type="project" value="InterPro"/>
</dbReference>
<keyword evidence="3" id="KW-1185">Reference proteome</keyword>
<dbReference type="OrthoDB" id="5888432at2"/>
<feature type="domain" description="N-acetyltransferase" evidence="1">
    <location>
        <begin position="2"/>
        <end position="148"/>
    </location>
</feature>
<dbReference type="RefSeq" id="WP_153234437.1">
    <property type="nucleotide sequence ID" value="NZ_WINI01000004.1"/>
</dbReference>
<keyword evidence="2" id="KW-0808">Transferase</keyword>
<accession>A0A843YLR7</accession>
<evidence type="ECO:0000313" key="2">
    <source>
        <dbReference type="EMBL" id="MQR00819.1"/>
    </source>
</evidence>